<dbReference type="PANTHER" id="PTHR43396">
    <property type="entry name" value="FLAVOHEMOPROTEIN"/>
    <property type="match status" value="1"/>
</dbReference>
<protein>
    <recommendedName>
        <fullName evidence="6">Flavohemoprotein</fullName>
        <ecNumber evidence="5">1.14.12.17</ecNumber>
    </recommendedName>
    <alternativeName>
        <fullName evidence="19">Flavohemoglobin</fullName>
    </alternativeName>
    <alternativeName>
        <fullName evidence="18">Hemoglobin-like protein</fullName>
    </alternativeName>
    <alternativeName>
        <fullName evidence="20">Nitric oxide dioxygenase</fullName>
    </alternativeName>
</protein>
<name>A0A1S1MPC1_9GAMM</name>
<evidence type="ECO:0000256" key="12">
    <source>
        <dbReference type="ARBA" id="ARBA00022827"/>
    </source>
</evidence>
<dbReference type="Gene3D" id="1.10.490.10">
    <property type="entry name" value="Globins"/>
    <property type="match status" value="1"/>
</dbReference>
<feature type="domain" description="FAD-binding FR-type" evidence="26">
    <location>
        <begin position="152"/>
        <end position="254"/>
    </location>
</feature>
<dbReference type="Pfam" id="PF00175">
    <property type="entry name" value="NAD_binding_1"/>
    <property type="match status" value="1"/>
</dbReference>
<comment type="caution">
    <text evidence="27">The sequence shown here is derived from an EMBL/GenBank/DDBJ whole genome shotgun (WGS) entry which is preliminary data.</text>
</comment>
<comment type="cofactor">
    <cofactor evidence="1">
        <name>heme b</name>
        <dbReference type="ChEBI" id="CHEBI:60344"/>
    </cofactor>
</comment>
<keyword evidence="27" id="KW-0223">Dioxygenase</keyword>
<evidence type="ECO:0000256" key="1">
    <source>
        <dbReference type="ARBA" id="ARBA00001970"/>
    </source>
</evidence>
<dbReference type="Proteomes" id="UP000179786">
    <property type="component" value="Unassembled WGS sequence"/>
</dbReference>
<dbReference type="GO" id="GO:0009636">
    <property type="term" value="P:response to toxic substance"/>
    <property type="evidence" value="ECO:0007669"/>
    <property type="project" value="UniProtKB-KW"/>
</dbReference>
<dbReference type="CDD" id="cd08922">
    <property type="entry name" value="FHb-globin"/>
    <property type="match status" value="1"/>
</dbReference>
<evidence type="ECO:0000256" key="20">
    <source>
        <dbReference type="ARBA" id="ARBA00033187"/>
    </source>
</evidence>
<evidence type="ECO:0000256" key="14">
    <source>
        <dbReference type="ARBA" id="ARBA00023002"/>
    </source>
</evidence>
<dbReference type="NCBIfam" id="NF009805">
    <property type="entry name" value="PRK13289.1"/>
    <property type="match status" value="1"/>
</dbReference>
<evidence type="ECO:0000256" key="23">
    <source>
        <dbReference type="ARBA" id="ARBA00049433"/>
    </source>
</evidence>
<dbReference type="SUPFAM" id="SSF46458">
    <property type="entry name" value="Globin-like"/>
    <property type="match status" value="1"/>
</dbReference>
<dbReference type="InterPro" id="IPR009050">
    <property type="entry name" value="Globin-like_sf"/>
</dbReference>
<dbReference type="GO" id="GO:0046210">
    <property type="term" value="P:nitric oxide catabolic process"/>
    <property type="evidence" value="ECO:0007669"/>
    <property type="project" value="TreeGrafter"/>
</dbReference>
<evidence type="ECO:0000256" key="6">
    <source>
        <dbReference type="ARBA" id="ARBA00014637"/>
    </source>
</evidence>
<keyword evidence="28" id="KW-1185">Reference proteome</keyword>
<dbReference type="GO" id="GO:0005344">
    <property type="term" value="F:oxygen carrier activity"/>
    <property type="evidence" value="ECO:0007669"/>
    <property type="project" value="UniProtKB-KW"/>
</dbReference>
<evidence type="ECO:0000256" key="9">
    <source>
        <dbReference type="ARBA" id="ARBA00022621"/>
    </source>
</evidence>
<evidence type="ECO:0000256" key="2">
    <source>
        <dbReference type="ARBA" id="ARBA00001974"/>
    </source>
</evidence>
<dbReference type="SUPFAM" id="SSF63380">
    <property type="entry name" value="Riboflavin synthase domain-like"/>
    <property type="match status" value="1"/>
</dbReference>
<proteinExistence type="inferred from homology"/>
<evidence type="ECO:0000256" key="19">
    <source>
        <dbReference type="ARBA" id="ARBA00030929"/>
    </source>
</evidence>
<evidence type="ECO:0000313" key="27">
    <source>
        <dbReference type="EMBL" id="OHU87171.1"/>
    </source>
</evidence>
<evidence type="ECO:0000256" key="24">
    <source>
        <dbReference type="RuleBase" id="RU000356"/>
    </source>
</evidence>
<dbReference type="GO" id="GO:0020037">
    <property type="term" value="F:heme binding"/>
    <property type="evidence" value="ECO:0007669"/>
    <property type="project" value="InterPro"/>
</dbReference>
<comment type="function">
    <text evidence="17">Is involved in NO detoxification in an aerobic process, termed nitric oxide dioxygenase (NOD) reaction that utilizes O(2) and NAD(P)H to convert NO to nitrate, which protects the bacterium from various noxious nitrogen compounds. Therefore, plays a central role in the inducible response to nitrosative stress.</text>
</comment>
<evidence type="ECO:0000256" key="3">
    <source>
        <dbReference type="ARBA" id="ARBA00006401"/>
    </source>
</evidence>
<dbReference type="Pfam" id="PF00970">
    <property type="entry name" value="FAD_binding_6"/>
    <property type="match status" value="1"/>
</dbReference>
<dbReference type="PROSITE" id="PS51384">
    <property type="entry name" value="FAD_FR"/>
    <property type="match status" value="1"/>
</dbReference>
<dbReference type="RefSeq" id="WP_070987695.1">
    <property type="nucleotide sequence ID" value="NZ_MKJU01000035.1"/>
</dbReference>
<evidence type="ECO:0000256" key="22">
    <source>
        <dbReference type="ARBA" id="ARBA00048649"/>
    </source>
</evidence>
<comment type="similarity">
    <text evidence="4">Belongs to the globin family. Two-domain flavohemoproteins subfamily.</text>
</comment>
<comment type="catalytic activity">
    <reaction evidence="22">
        <text>2 nitric oxide + NADH + 2 O2 = 2 nitrate + NAD(+) + H(+)</text>
        <dbReference type="Rhea" id="RHEA:19469"/>
        <dbReference type="ChEBI" id="CHEBI:15378"/>
        <dbReference type="ChEBI" id="CHEBI:15379"/>
        <dbReference type="ChEBI" id="CHEBI:16480"/>
        <dbReference type="ChEBI" id="CHEBI:17632"/>
        <dbReference type="ChEBI" id="CHEBI:57540"/>
        <dbReference type="ChEBI" id="CHEBI:57945"/>
        <dbReference type="EC" id="1.14.12.17"/>
    </reaction>
</comment>
<evidence type="ECO:0000256" key="10">
    <source>
        <dbReference type="ARBA" id="ARBA00022630"/>
    </source>
</evidence>
<evidence type="ECO:0000256" key="21">
    <source>
        <dbReference type="ARBA" id="ARBA00034078"/>
    </source>
</evidence>
<keyword evidence="24" id="KW-0813">Transport</keyword>
<comment type="similarity">
    <text evidence="3">In the C-terminal section; belongs to the flavoprotein pyridine nucleotide cytochrome reductase family.</text>
</comment>
<sequence length="387" mass="43286">MLSERTISLVKSTIPLLSGAGTAVTAHFYQRMFSHNPELKNIFNMTNQHTGKQQFALFNAIAAYATHIDNPQVLEQAIGRINHKHVSLNIQAKHYDIVGHHLIETLKELAPEQFTPDIEQAWREAYGFLADLFITQEEGLYRTVEQQPGGWRDGREFVITELVKESENVMSFYLKPCDGRAITRYQAGQFIAISVNPAASENTQIRQYSLSQAPKHDHYRISVKREGLVSTHLHQLHVGDTVTLYPPAGDFVLQAAANDKVFISAGVGITPMMAMLEQALAIESSAQLAFIHACVDESQHSFKHPIEQLAAQHSNLCKEVWYEHSDSGDKTGRIELQHSALSLPYEHGEFYLCGPTAFMAAVKQQLLALGVAPDRILYEVFGPHESL</sequence>
<keyword evidence="9 24" id="KW-0561">Oxygen transport</keyword>
<dbReference type="InterPro" id="IPR008333">
    <property type="entry name" value="Cbr1-like_FAD-bd_dom"/>
</dbReference>
<evidence type="ECO:0000259" key="26">
    <source>
        <dbReference type="PROSITE" id="PS51384"/>
    </source>
</evidence>
<dbReference type="InterPro" id="IPR039261">
    <property type="entry name" value="FNR_nucleotide-bd"/>
</dbReference>
<keyword evidence="13" id="KW-0521">NADP</keyword>
<evidence type="ECO:0000256" key="7">
    <source>
        <dbReference type="ARBA" id="ARBA00022575"/>
    </source>
</evidence>
<dbReference type="InterPro" id="IPR001433">
    <property type="entry name" value="OxRdtase_FAD/NAD-bd"/>
</dbReference>
<dbReference type="InterPro" id="IPR017938">
    <property type="entry name" value="Riboflavin_synthase-like_b-brl"/>
</dbReference>
<dbReference type="EC" id="1.14.12.17" evidence="5"/>
<comment type="catalytic activity">
    <reaction evidence="23">
        <text>2 nitric oxide + NADPH + 2 O2 = 2 nitrate + NADP(+) + H(+)</text>
        <dbReference type="Rhea" id="RHEA:19465"/>
        <dbReference type="ChEBI" id="CHEBI:15378"/>
        <dbReference type="ChEBI" id="CHEBI:15379"/>
        <dbReference type="ChEBI" id="CHEBI:16480"/>
        <dbReference type="ChEBI" id="CHEBI:17632"/>
        <dbReference type="ChEBI" id="CHEBI:57783"/>
        <dbReference type="ChEBI" id="CHEBI:58349"/>
        <dbReference type="EC" id="1.14.12.17"/>
    </reaction>
</comment>
<keyword evidence="7" id="KW-0216">Detoxification</keyword>
<keyword evidence="8 24" id="KW-0349">Heme</keyword>
<keyword evidence="10" id="KW-0285">Flavoprotein</keyword>
<dbReference type="GO" id="GO:0071500">
    <property type="term" value="P:cellular response to nitrosative stress"/>
    <property type="evidence" value="ECO:0007669"/>
    <property type="project" value="TreeGrafter"/>
</dbReference>
<accession>A0A1S1MPC1</accession>
<dbReference type="EMBL" id="MKJU01000035">
    <property type="protein sequence ID" value="OHU87171.1"/>
    <property type="molecule type" value="Genomic_DNA"/>
</dbReference>
<dbReference type="Gene3D" id="2.40.30.10">
    <property type="entry name" value="Translation factors"/>
    <property type="match status" value="1"/>
</dbReference>
<dbReference type="STRING" id="1859457.BET10_00750"/>
<dbReference type="PROSITE" id="PS01033">
    <property type="entry name" value="GLOBIN"/>
    <property type="match status" value="1"/>
</dbReference>
<dbReference type="Gene3D" id="3.40.50.80">
    <property type="entry name" value="Nucleotide-binding domain of ferredoxin-NADP reductase (FNR) module"/>
    <property type="match status" value="1"/>
</dbReference>
<evidence type="ECO:0000256" key="17">
    <source>
        <dbReference type="ARBA" id="ARBA00025094"/>
    </source>
</evidence>
<dbReference type="GO" id="GO:0071949">
    <property type="term" value="F:FAD binding"/>
    <property type="evidence" value="ECO:0007669"/>
    <property type="project" value="TreeGrafter"/>
</dbReference>
<keyword evidence="12" id="KW-0274">FAD</keyword>
<dbReference type="InterPro" id="IPR012292">
    <property type="entry name" value="Globin/Proto"/>
</dbReference>
<keyword evidence="16" id="KW-0520">NAD</keyword>
<reference evidence="27 28" key="1">
    <citation type="submission" date="2016-09" db="EMBL/GenBank/DDBJ databases">
        <title>Pseudoalteromonas amylolytica sp. nov., isolated from the surface seawater.</title>
        <authorList>
            <person name="Wu Y.-H."/>
            <person name="Cheng H."/>
            <person name="Jin X.-B."/>
            <person name="Wang C.-S."/>
            <person name="Xu X.-W."/>
        </authorList>
    </citation>
    <scope>NUCLEOTIDE SEQUENCE [LARGE SCALE GENOMIC DNA]</scope>
    <source>
        <strain evidence="27 28">JW1</strain>
    </source>
</reference>
<evidence type="ECO:0000256" key="15">
    <source>
        <dbReference type="ARBA" id="ARBA00023004"/>
    </source>
</evidence>
<dbReference type="CDD" id="cd06184">
    <property type="entry name" value="flavohem_like_fad_nad_binding"/>
    <property type="match status" value="1"/>
</dbReference>
<dbReference type="GO" id="GO:0019825">
    <property type="term" value="F:oxygen binding"/>
    <property type="evidence" value="ECO:0007669"/>
    <property type="project" value="InterPro"/>
</dbReference>
<feature type="domain" description="Globin" evidence="25">
    <location>
        <begin position="1"/>
        <end position="138"/>
    </location>
</feature>
<dbReference type="SUPFAM" id="SSF52343">
    <property type="entry name" value="Ferredoxin reductase-like, C-terminal NADP-linked domain"/>
    <property type="match status" value="1"/>
</dbReference>
<dbReference type="PRINTS" id="PR00410">
    <property type="entry name" value="PHEHYDRXLASE"/>
</dbReference>
<dbReference type="GO" id="GO:0008941">
    <property type="term" value="F:nitric oxide dioxygenase NAD(P)H activity"/>
    <property type="evidence" value="ECO:0007669"/>
    <property type="project" value="UniProtKB-EC"/>
</dbReference>
<keyword evidence="11" id="KW-0479">Metal-binding</keyword>
<gene>
    <name evidence="27" type="ORF">BET10_00750</name>
</gene>
<keyword evidence="15" id="KW-0408">Iron</keyword>
<evidence type="ECO:0000256" key="11">
    <source>
        <dbReference type="ARBA" id="ARBA00022723"/>
    </source>
</evidence>
<dbReference type="PANTHER" id="PTHR43396:SF3">
    <property type="entry name" value="FLAVOHEMOPROTEIN"/>
    <property type="match status" value="1"/>
</dbReference>
<evidence type="ECO:0000259" key="25">
    <source>
        <dbReference type="PROSITE" id="PS01033"/>
    </source>
</evidence>
<dbReference type="Pfam" id="PF00042">
    <property type="entry name" value="Globin"/>
    <property type="match status" value="1"/>
</dbReference>
<evidence type="ECO:0000256" key="5">
    <source>
        <dbReference type="ARBA" id="ARBA00012229"/>
    </source>
</evidence>
<dbReference type="OrthoDB" id="9801223at2"/>
<dbReference type="InterPro" id="IPR017927">
    <property type="entry name" value="FAD-bd_FR_type"/>
</dbReference>
<organism evidence="27 28">
    <name type="scientific">Pseudoalteromonas amylolytica</name>
    <dbReference type="NCBI Taxonomy" id="1859457"/>
    <lineage>
        <taxon>Bacteria</taxon>
        <taxon>Pseudomonadati</taxon>
        <taxon>Pseudomonadota</taxon>
        <taxon>Gammaproteobacteria</taxon>
        <taxon>Alteromonadales</taxon>
        <taxon>Pseudoalteromonadaceae</taxon>
        <taxon>Pseudoalteromonas</taxon>
    </lineage>
</organism>
<dbReference type="FunFam" id="1.10.490.10:FF:000003">
    <property type="entry name" value="Flavohemoprotein"/>
    <property type="match status" value="1"/>
</dbReference>
<comment type="cofactor">
    <cofactor evidence="2">
        <name>FAD</name>
        <dbReference type="ChEBI" id="CHEBI:57692"/>
    </cofactor>
</comment>
<dbReference type="InterPro" id="IPR000971">
    <property type="entry name" value="Globin"/>
</dbReference>
<evidence type="ECO:0000256" key="18">
    <source>
        <dbReference type="ARBA" id="ARBA00030024"/>
    </source>
</evidence>
<dbReference type="AlphaFoldDB" id="A0A1S1MPC1"/>
<evidence type="ECO:0000256" key="4">
    <source>
        <dbReference type="ARBA" id="ARBA00008414"/>
    </source>
</evidence>
<dbReference type="FunFam" id="2.40.30.10:FF:000034">
    <property type="entry name" value="Flavohemoprotein"/>
    <property type="match status" value="1"/>
</dbReference>
<evidence type="ECO:0000256" key="8">
    <source>
        <dbReference type="ARBA" id="ARBA00022617"/>
    </source>
</evidence>
<dbReference type="GO" id="GO:0046872">
    <property type="term" value="F:metal ion binding"/>
    <property type="evidence" value="ECO:0007669"/>
    <property type="project" value="UniProtKB-KW"/>
</dbReference>
<keyword evidence="14" id="KW-0560">Oxidoreductase</keyword>
<evidence type="ECO:0000313" key="28">
    <source>
        <dbReference type="Proteomes" id="UP000179786"/>
    </source>
</evidence>
<evidence type="ECO:0000256" key="16">
    <source>
        <dbReference type="ARBA" id="ARBA00023027"/>
    </source>
</evidence>
<comment type="cofactor">
    <cofactor evidence="21">
        <name>[2Fe-2S] cluster</name>
        <dbReference type="ChEBI" id="CHEBI:190135"/>
    </cofactor>
</comment>
<evidence type="ECO:0000256" key="13">
    <source>
        <dbReference type="ARBA" id="ARBA00022857"/>
    </source>
</evidence>